<dbReference type="RefSeq" id="WP_263712913.1">
    <property type="nucleotide sequence ID" value="NZ_JAOWKX010000006.1"/>
</dbReference>
<feature type="signal peptide" evidence="4">
    <location>
        <begin position="1"/>
        <end position="19"/>
    </location>
</feature>
<sequence length="288" mass="32971">MKKTLLAASIACLTFNALAGLRQYNAPVESSDWQLKKASRLECTLAHPIPGYGEAMFTSMASKQLNMEFELDMMRLPDTYGIAAVYSVPPKWMPGEVQRSIADMNLRKQYNGDLPQKAAWIMLSELEKGFWPTIFYQDWYNDYDRVAVGLNASNFRPSYEDFSRCVANLLPYSFDDIAYTVLSYKKNSVELTKYSQKRLSMIGEYLKEDKELELVLLDGYSDSYGGRWNNLKLSERRANEVKDYFSNIGVESDRIEVTAHGEKRHIAPNTNSASRAKNRRVVVRMAKP</sequence>
<keyword evidence="7" id="KW-1185">Reference proteome</keyword>
<feature type="chain" id="PRO_5046506993" evidence="4">
    <location>
        <begin position="20"/>
        <end position="288"/>
    </location>
</feature>
<keyword evidence="4" id="KW-0732">Signal</keyword>
<proteinExistence type="predicted"/>
<dbReference type="PRINTS" id="PR01021">
    <property type="entry name" value="OMPADOMAIN"/>
</dbReference>
<dbReference type="CDD" id="cd07185">
    <property type="entry name" value="OmpA_C-like"/>
    <property type="match status" value="1"/>
</dbReference>
<evidence type="ECO:0000256" key="4">
    <source>
        <dbReference type="SAM" id="SignalP"/>
    </source>
</evidence>
<dbReference type="InterPro" id="IPR006665">
    <property type="entry name" value="OmpA-like"/>
</dbReference>
<dbReference type="Gene3D" id="2.60.40.2540">
    <property type="match status" value="1"/>
</dbReference>
<dbReference type="PANTHER" id="PTHR30329">
    <property type="entry name" value="STATOR ELEMENT OF FLAGELLAR MOTOR COMPLEX"/>
    <property type="match status" value="1"/>
</dbReference>
<dbReference type="PANTHER" id="PTHR30329:SF17">
    <property type="entry name" value="LIPOPROTEIN YFIB-RELATED"/>
    <property type="match status" value="1"/>
</dbReference>
<name>A0ABT3ABG4_9ALTE</name>
<accession>A0ABT3ABG4</accession>
<comment type="subcellular location">
    <subcellularLocation>
        <location evidence="1">Cell outer membrane</location>
    </subcellularLocation>
</comment>
<dbReference type="PROSITE" id="PS51123">
    <property type="entry name" value="OMPA_2"/>
    <property type="match status" value="1"/>
</dbReference>
<protein>
    <submittedName>
        <fullName evidence="6">OmpA family protein</fullName>
    </submittedName>
</protein>
<dbReference type="Pfam" id="PF18393">
    <property type="entry name" value="MotY_N"/>
    <property type="match status" value="1"/>
</dbReference>
<dbReference type="InterPro" id="IPR050330">
    <property type="entry name" value="Bact_OuterMem_StrucFunc"/>
</dbReference>
<dbReference type="EMBL" id="JAOWKX010000006">
    <property type="protein sequence ID" value="MCV2885631.1"/>
    <property type="molecule type" value="Genomic_DNA"/>
</dbReference>
<organism evidence="6 7">
    <name type="scientific">Fluctibacter corallii</name>
    <dbReference type="NCBI Taxonomy" id="2984329"/>
    <lineage>
        <taxon>Bacteria</taxon>
        <taxon>Pseudomonadati</taxon>
        <taxon>Pseudomonadota</taxon>
        <taxon>Gammaproteobacteria</taxon>
        <taxon>Alteromonadales</taxon>
        <taxon>Alteromonadaceae</taxon>
        <taxon>Fluctibacter</taxon>
    </lineage>
</organism>
<dbReference type="Pfam" id="PF00691">
    <property type="entry name" value="OmpA"/>
    <property type="match status" value="1"/>
</dbReference>
<dbReference type="PRINTS" id="PR01023">
    <property type="entry name" value="NAFLGMOTY"/>
</dbReference>
<comment type="caution">
    <text evidence="6">The sequence shown here is derived from an EMBL/GenBank/DDBJ whole genome shotgun (WGS) entry which is preliminary data.</text>
</comment>
<reference evidence="6 7" key="1">
    <citation type="submission" date="2022-10" db="EMBL/GenBank/DDBJ databases">
        <title>Aestuariibacter sp. AA17 isolated from Montipora capitata coral fragment.</title>
        <authorList>
            <person name="Emsley S.A."/>
            <person name="Pfannmuller K.M."/>
            <person name="Loughran R.M."/>
            <person name="Shlafstein M."/>
            <person name="Papke E."/>
            <person name="Saw J.H."/>
            <person name="Ushijima B."/>
            <person name="Videau P."/>
        </authorList>
    </citation>
    <scope>NUCLEOTIDE SEQUENCE [LARGE SCALE GENOMIC DNA]</scope>
    <source>
        <strain evidence="6 7">AA17</strain>
    </source>
</reference>
<dbReference type="InterPro" id="IPR036737">
    <property type="entry name" value="OmpA-like_sf"/>
</dbReference>
<dbReference type="Proteomes" id="UP001652504">
    <property type="component" value="Unassembled WGS sequence"/>
</dbReference>
<evidence type="ECO:0000256" key="2">
    <source>
        <dbReference type="ARBA" id="ARBA00023136"/>
    </source>
</evidence>
<evidence type="ECO:0000313" key="6">
    <source>
        <dbReference type="EMBL" id="MCV2885631.1"/>
    </source>
</evidence>
<evidence type="ECO:0000313" key="7">
    <source>
        <dbReference type="Proteomes" id="UP001652504"/>
    </source>
</evidence>
<gene>
    <name evidence="6" type="ORF">OE749_13115</name>
</gene>
<feature type="domain" description="OmpA-like" evidence="5">
    <location>
        <begin position="172"/>
        <end position="288"/>
    </location>
</feature>
<evidence type="ECO:0000256" key="1">
    <source>
        <dbReference type="ARBA" id="ARBA00004442"/>
    </source>
</evidence>
<dbReference type="InterPro" id="IPR041544">
    <property type="entry name" value="MotY_N"/>
</dbReference>
<dbReference type="SUPFAM" id="SSF103088">
    <property type="entry name" value="OmpA-like"/>
    <property type="match status" value="1"/>
</dbReference>
<dbReference type="Gene3D" id="3.30.1330.60">
    <property type="entry name" value="OmpA-like domain"/>
    <property type="match status" value="1"/>
</dbReference>
<evidence type="ECO:0000256" key="3">
    <source>
        <dbReference type="PROSITE-ProRule" id="PRU00473"/>
    </source>
</evidence>
<evidence type="ECO:0000259" key="5">
    <source>
        <dbReference type="PROSITE" id="PS51123"/>
    </source>
</evidence>
<dbReference type="InterPro" id="IPR006664">
    <property type="entry name" value="OMP_bac"/>
</dbReference>
<keyword evidence="2 3" id="KW-0472">Membrane</keyword>